<dbReference type="PANTHER" id="PTHR30569:SF0">
    <property type="entry name" value="CYTOSINE PERMEASE"/>
    <property type="match status" value="1"/>
</dbReference>
<dbReference type="EMBL" id="JBHSBB010000014">
    <property type="protein sequence ID" value="MFC4034289.1"/>
    <property type="molecule type" value="Genomic_DNA"/>
</dbReference>
<keyword evidence="2" id="KW-0472">Membrane</keyword>
<feature type="transmembrane region" description="Helical" evidence="2">
    <location>
        <begin position="460"/>
        <end position="480"/>
    </location>
</feature>
<feature type="transmembrane region" description="Helical" evidence="2">
    <location>
        <begin position="46"/>
        <end position="73"/>
    </location>
</feature>
<feature type="transmembrane region" description="Helical" evidence="2">
    <location>
        <begin position="224"/>
        <end position="244"/>
    </location>
</feature>
<dbReference type="RefSeq" id="WP_386432163.1">
    <property type="nucleotide sequence ID" value="NZ_JBHSBB010000014.1"/>
</dbReference>
<reference evidence="4" key="1">
    <citation type="journal article" date="2019" name="Int. J. Syst. Evol. Microbiol.">
        <title>The Global Catalogue of Microorganisms (GCM) 10K type strain sequencing project: providing services to taxonomists for standard genome sequencing and annotation.</title>
        <authorList>
            <consortium name="The Broad Institute Genomics Platform"/>
            <consortium name="The Broad Institute Genome Sequencing Center for Infectious Disease"/>
            <person name="Wu L."/>
            <person name="Ma J."/>
        </authorList>
    </citation>
    <scope>NUCLEOTIDE SEQUENCE [LARGE SCALE GENOMIC DNA]</scope>
    <source>
        <strain evidence="4">CGMCC 4.7237</strain>
    </source>
</reference>
<name>A0ABV8HVK4_9ACTN</name>
<gene>
    <name evidence="3" type="ORF">ACFO3J_22830</name>
</gene>
<dbReference type="Gene3D" id="1.10.4160.10">
    <property type="entry name" value="Hydantoin permease"/>
    <property type="match status" value="1"/>
</dbReference>
<dbReference type="InterPro" id="IPR030191">
    <property type="entry name" value="CodB"/>
</dbReference>
<evidence type="ECO:0000256" key="2">
    <source>
        <dbReference type="SAM" id="Phobius"/>
    </source>
</evidence>
<protein>
    <submittedName>
        <fullName evidence="3">Purine-cytosine permease family protein</fullName>
    </submittedName>
</protein>
<feature type="region of interest" description="Disordered" evidence="1">
    <location>
        <begin position="1"/>
        <end position="21"/>
    </location>
</feature>
<sequence>MTETIDTKAPPGADDGATTRRYNGWTQNTTLEDYSLRYAPKSFRRWTPYVVATTALGGIAYLADFAIGGSIVISNGFQSALVAILAAAVTIFLTGIPISYYSAKYSIDMDLLTRGAGFGYLGSTLTSIIYASFTFIFFSLEGSIMAQALDLGLHIPLAVGYLICSLIILPLVFFGMTALSKMQVWTQPVWLVLMVAPFVSIAIQKPEKFNQFTHFAGNSPTGSSLSLLGVGAGAGVALSLIAQIGEQVDYLRFMPDKTAANAKKWWAAVLSAGPGWVILGAAKQLGGAFLAFYIAGSVGLSKANEPIQQYVSGLHTFAAPIALGLATFFVILSQIKINTTNAYSGSLSWSNFFSRLTHRHPGRVVYIFLNVGIALALMEFGVFGFLNTVLAFYSNVAIAWIGAVVADLVINKPLKLSPSYIEFKRAHLYNFNPVGFGSMLIASGISIAAYFHAFGAYGKAFSPFIALAVAMVLSPLFAVLTKGKYYIARIDDQEEPLLLDSGLLSAVTMACVVCQEEFERPDMAGCPFHSGAICSLCCSLDKGCHDMCKSPAGAAAGRVDLGMPTVASAAPEAPGVAGGPAGPVAPTAEG</sequence>
<feature type="transmembrane region" description="Helical" evidence="2">
    <location>
        <begin position="265"/>
        <end position="294"/>
    </location>
</feature>
<keyword evidence="4" id="KW-1185">Reference proteome</keyword>
<feature type="transmembrane region" description="Helical" evidence="2">
    <location>
        <begin position="431"/>
        <end position="454"/>
    </location>
</feature>
<dbReference type="Proteomes" id="UP001595765">
    <property type="component" value="Unassembled WGS sequence"/>
</dbReference>
<proteinExistence type="predicted"/>
<evidence type="ECO:0000313" key="3">
    <source>
        <dbReference type="EMBL" id="MFC4034289.1"/>
    </source>
</evidence>
<feature type="transmembrane region" description="Helical" evidence="2">
    <location>
        <begin position="188"/>
        <end position="204"/>
    </location>
</feature>
<organism evidence="3 4">
    <name type="scientific">Streptomyces polygonati</name>
    <dbReference type="NCBI Taxonomy" id="1617087"/>
    <lineage>
        <taxon>Bacteria</taxon>
        <taxon>Bacillati</taxon>
        <taxon>Actinomycetota</taxon>
        <taxon>Actinomycetes</taxon>
        <taxon>Kitasatosporales</taxon>
        <taxon>Streptomycetaceae</taxon>
        <taxon>Streptomyces</taxon>
    </lineage>
</organism>
<feature type="transmembrane region" description="Helical" evidence="2">
    <location>
        <begin position="115"/>
        <end position="138"/>
    </location>
</feature>
<comment type="caution">
    <text evidence="3">The sequence shown here is derived from an EMBL/GenBank/DDBJ whole genome shotgun (WGS) entry which is preliminary data.</text>
</comment>
<dbReference type="PANTHER" id="PTHR30569">
    <property type="entry name" value="CYTOSINE TRANSPORTER CODB"/>
    <property type="match status" value="1"/>
</dbReference>
<feature type="transmembrane region" description="Helical" evidence="2">
    <location>
        <begin position="158"/>
        <end position="176"/>
    </location>
</feature>
<keyword evidence="2" id="KW-0812">Transmembrane</keyword>
<feature type="transmembrane region" description="Helical" evidence="2">
    <location>
        <begin position="392"/>
        <end position="410"/>
    </location>
</feature>
<feature type="transmembrane region" description="Helical" evidence="2">
    <location>
        <begin position="79"/>
        <end position="103"/>
    </location>
</feature>
<feature type="region of interest" description="Disordered" evidence="1">
    <location>
        <begin position="571"/>
        <end position="590"/>
    </location>
</feature>
<feature type="transmembrane region" description="Helical" evidence="2">
    <location>
        <begin position="314"/>
        <end position="332"/>
    </location>
</feature>
<accession>A0ABV8HVK4</accession>
<evidence type="ECO:0000313" key="4">
    <source>
        <dbReference type="Proteomes" id="UP001595765"/>
    </source>
</evidence>
<evidence type="ECO:0000256" key="1">
    <source>
        <dbReference type="SAM" id="MobiDB-lite"/>
    </source>
</evidence>
<feature type="transmembrane region" description="Helical" evidence="2">
    <location>
        <begin position="364"/>
        <end position="386"/>
    </location>
</feature>
<keyword evidence="2" id="KW-1133">Transmembrane helix</keyword>